<dbReference type="PROSITE" id="PS00018">
    <property type="entry name" value="EF_HAND_1"/>
    <property type="match status" value="1"/>
</dbReference>
<evidence type="ECO:0000313" key="1">
    <source>
        <dbReference type="EMBL" id="TWU20052.1"/>
    </source>
</evidence>
<keyword evidence="2" id="KW-1185">Reference proteome</keyword>
<comment type="caution">
    <text evidence="1">The sequence shown here is derived from an EMBL/GenBank/DDBJ whole genome shotgun (WGS) entry which is preliminary data.</text>
</comment>
<dbReference type="AlphaFoldDB" id="A0A5C6C7E4"/>
<evidence type="ECO:0008006" key="3">
    <source>
        <dbReference type="Google" id="ProtNLM"/>
    </source>
</evidence>
<sequence length="375" mass="39337">MLRSDSHCRHSNFVVPRSCPYFVARALLSTVFLSMLGPAAGSGDTFTVASFTFDDTLGPTTVVPVPPNLISDFESFAFNAQFIPLSNQGNDFDINKSIGIQLLGSIPGKNAGGTSVSLGDTTFQGIIELNWGGSPGVTNHDGDDFVAYENGAPGGPEAYMVAVRETGSQTFSDFRYEFADDSVRVLPSAGTDIAQVLSTGFDLSSFGLANGATIDAIRVANLVPADRVDDVSGQGNVILGGGSGFAPLTGPQGAGGQYNSGGFDADITYIGVIPSPTTETGDFNNDGLLDGADFLVWQRGGSTNMLSQSDLTVWQTNYGSQVPLTVNSVAVPEPTTSLLLLLSITTILSKCQVTKVEKRNCRVRDEDSGNLADEL</sequence>
<gene>
    <name evidence="1" type="ORF">Pla144_50050</name>
</gene>
<reference evidence="1 2" key="1">
    <citation type="submission" date="2019-02" db="EMBL/GenBank/DDBJ databases">
        <title>Deep-cultivation of Planctomycetes and their phenomic and genomic characterization uncovers novel biology.</title>
        <authorList>
            <person name="Wiegand S."/>
            <person name="Jogler M."/>
            <person name="Boedeker C."/>
            <person name="Pinto D."/>
            <person name="Vollmers J."/>
            <person name="Rivas-Marin E."/>
            <person name="Kohn T."/>
            <person name="Peeters S.H."/>
            <person name="Heuer A."/>
            <person name="Rast P."/>
            <person name="Oberbeckmann S."/>
            <person name="Bunk B."/>
            <person name="Jeske O."/>
            <person name="Meyerdierks A."/>
            <person name="Storesund J.E."/>
            <person name="Kallscheuer N."/>
            <person name="Luecker S."/>
            <person name="Lage O.M."/>
            <person name="Pohl T."/>
            <person name="Merkel B.J."/>
            <person name="Hornburger P."/>
            <person name="Mueller R.-W."/>
            <person name="Bruemmer F."/>
            <person name="Labrenz M."/>
            <person name="Spormann A.M."/>
            <person name="Op Den Camp H."/>
            <person name="Overmann J."/>
            <person name="Amann R."/>
            <person name="Jetten M.S.M."/>
            <person name="Mascher T."/>
            <person name="Medema M.H."/>
            <person name="Devos D.P."/>
            <person name="Kaster A.-K."/>
            <person name="Ovreas L."/>
            <person name="Rohde M."/>
            <person name="Galperin M.Y."/>
            <person name="Jogler C."/>
        </authorList>
    </citation>
    <scope>NUCLEOTIDE SEQUENCE [LARGE SCALE GENOMIC DNA]</scope>
    <source>
        <strain evidence="1 2">Pla144</strain>
    </source>
</reference>
<proteinExistence type="predicted"/>
<accession>A0A5C6C7E4</accession>
<dbReference type="InterPro" id="IPR018247">
    <property type="entry name" value="EF_Hand_1_Ca_BS"/>
</dbReference>
<organism evidence="1 2">
    <name type="scientific">Bythopirellula polymerisocia</name>
    <dbReference type="NCBI Taxonomy" id="2528003"/>
    <lineage>
        <taxon>Bacteria</taxon>
        <taxon>Pseudomonadati</taxon>
        <taxon>Planctomycetota</taxon>
        <taxon>Planctomycetia</taxon>
        <taxon>Pirellulales</taxon>
        <taxon>Lacipirellulaceae</taxon>
        <taxon>Bythopirellula</taxon>
    </lineage>
</organism>
<dbReference type="NCBIfam" id="TIGR02595">
    <property type="entry name" value="PEP_CTERM"/>
    <property type="match status" value="1"/>
</dbReference>
<dbReference type="Proteomes" id="UP000318437">
    <property type="component" value="Unassembled WGS sequence"/>
</dbReference>
<dbReference type="OrthoDB" id="230391at2"/>
<protein>
    <recommendedName>
        <fullName evidence="3">FG-GAP repeat protein</fullName>
    </recommendedName>
</protein>
<dbReference type="EMBL" id="SJPS01000017">
    <property type="protein sequence ID" value="TWU20052.1"/>
    <property type="molecule type" value="Genomic_DNA"/>
</dbReference>
<name>A0A5C6C7E4_9BACT</name>
<dbReference type="InterPro" id="IPR013424">
    <property type="entry name" value="Ice-binding_C"/>
</dbReference>
<evidence type="ECO:0000313" key="2">
    <source>
        <dbReference type="Proteomes" id="UP000318437"/>
    </source>
</evidence>